<dbReference type="Pfam" id="PF00589">
    <property type="entry name" value="Phage_integrase"/>
    <property type="match status" value="1"/>
</dbReference>
<evidence type="ECO:0000259" key="2">
    <source>
        <dbReference type="Pfam" id="PF00589"/>
    </source>
</evidence>
<dbReference type="InterPro" id="IPR013762">
    <property type="entry name" value="Integrase-like_cat_sf"/>
</dbReference>
<proteinExistence type="predicted"/>
<dbReference type="STRING" id="1138170.GA0061105_101690"/>
<gene>
    <name evidence="3" type="ORF">GA0061105_101690</name>
</gene>
<dbReference type="AlphaFoldDB" id="A0A1C3XXV8"/>
<protein>
    <submittedName>
        <fullName evidence="3">Phage integrase family protein</fullName>
    </submittedName>
</protein>
<feature type="domain" description="Tyr recombinase" evidence="2">
    <location>
        <begin position="28"/>
        <end position="71"/>
    </location>
</feature>
<dbReference type="GO" id="GO:0015074">
    <property type="term" value="P:DNA integration"/>
    <property type="evidence" value="ECO:0007669"/>
    <property type="project" value="InterPro"/>
</dbReference>
<dbReference type="EMBL" id="FMAJ01000001">
    <property type="protein sequence ID" value="SCB56856.1"/>
    <property type="molecule type" value="Genomic_DNA"/>
</dbReference>
<reference evidence="3 4" key="1">
    <citation type="submission" date="2016-08" db="EMBL/GenBank/DDBJ databases">
        <authorList>
            <person name="Seilhamer J.J."/>
        </authorList>
    </citation>
    <scope>NUCLEOTIDE SEQUENCE [LARGE SCALE GENOMIC DNA]</scope>
    <source>
        <strain evidence="3 4">HBR26</strain>
    </source>
</reference>
<sequence length="83" mass="9199">MMAASRRVVSFDVSPCSSHVRRGWVEGRAHGLRKTLAQLLAESGNSNSELNARFGWRSDAMANHYTRKADKKRLAVSGAAKKR</sequence>
<accession>A0A1C3XXV8</accession>
<name>A0A1C3XXV8_9HYPH</name>
<evidence type="ECO:0000313" key="3">
    <source>
        <dbReference type="EMBL" id="SCB56856.1"/>
    </source>
</evidence>
<evidence type="ECO:0000313" key="4">
    <source>
        <dbReference type="Proteomes" id="UP000198723"/>
    </source>
</evidence>
<dbReference type="GO" id="GO:0003677">
    <property type="term" value="F:DNA binding"/>
    <property type="evidence" value="ECO:0007669"/>
    <property type="project" value="InterPro"/>
</dbReference>
<dbReference type="GO" id="GO:0006310">
    <property type="term" value="P:DNA recombination"/>
    <property type="evidence" value="ECO:0007669"/>
    <property type="project" value="UniProtKB-KW"/>
</dbReference>
<organism evidence="3 4">
    <name type="scientific">Rhizobium aethiopicum</name>
    <dbReference type="NCBI Taxonomy" id="1138170"/>
    <lineage>
        <taxon>Bacteria</taxon>
        <taxon>Pseudomonadati</taxon>
        <taxon>Pseudomonadota</taxon>
        <taxon>Alphaproteobacteria</taxon>
        <taxon>Hyphomicrobiales</taxon>
        <taxon>Rhizobiaceae</taxon>
        <taxon>Rhizobium/Agrobacterium group</taxon>
        <taxon>Rhizobium</taxon>
    </lineage>
</organism>
<dbReference type="Proteomes" id="UP000198723">
    <property type="component" value="Unassembled WGS sequence"/>
</dbReference>
<evidence type="ECO:0000256" key="1">
    <source>
        <dbReference type="ARBA" id="ARBA00023172"/>
    </source>
</evidence>
<keyword evidence="1" id="KW-0233">DNA recombination</keyword>
<dbReference type="InterPro" id="IPR011010">
    <property type="entry name" value="DNA_brk_join_enz"/>
</dbReference>
<dbReference type="Gene3D" id="1.10.443.10">
    <property type="entry name" value="Intergrase catalytic core"/>
    <property type="match status" value="1"/>
</dbReference>
<dbReference type="InterPro" id="IPR002104">
    <property type="entry name" value="Integrase_catalytic"/>
</dbReference>
<dbReference type="SUPFAM" id="SSF56349">
    <property type="entry name" value="DNA breaking-rejoining enzymes"/>
    <property type="match status" value="1"/>
</dbReference>